<protein>
    <submittedName>
        <fullName evidence="1">Uncharacterized protein</fullName>
    </submittedName>
</protein>
<dbReference type="STRING" id="1086011.HJ01_00687"/>
<name>H7FNL6_FLAFP</name>
<keyword evidence="2" id="KW-1185">Reference proteome</keyword>
<dbReference type="PATRIC" id="fig|1086011.3.peg.675"/>
<sequence>MLYWVLKAWEFLDKKLLFLVEQATKNNNNPTGIEYLNELIFNGKRFYH</sequence>
<evidence type="ECO:0000313" key="2">
    <source>
        <dbReference type="Proteomes" id="UP000005566"/>
    </source>
</evidence>
<reference evidence="1 2" key="1">
    <citation type="journal article" date="2014" name="Acta Crystallogr. D">
        <title>Structure-based characterization and antifreeze properties of a hyperactive ice-binding protein from the Antarctic bacterium Flavobacterium frigoris PS1.</title>
        <authorList>
            <person name="Do H."/>
            <person name="Kim S.J."/>
            <person name="Kim H.J."/>
            <person name="Lee J.H."/>
        </authorList>
    </citation>
    <scope>NUCLEOTIDE SEQUENCE [LARGE SCALE GENOMIC DNA]</scope>
    <source>
        <strain evidence="1 2">PS1</strain>
    </source>
</reference>
<gene>
    <name evidence="1" type="ORF">HJ01_00687</name>
</gene>
<proteinExistence type="predicted"/>
<organism evidence="1 2">
    <name type="scientific">Flavobacterium frigoris (strain PS1)</name>
    <dbReference type="NCBI Taxonomy" id="1086011"/>
    <lineage>
        <taxon>Bacteria</taxon>
        <taxon>Pseudomonadati</taxon>
        <taxon>Bacteroidota</taxon>
        <taxon>Flavobacteriia</taxon>
        <taxon>Flavobacteriales</taxon>
        <taxon>Flavobacteriaceae</taxon>
        <taxon>Flavobacterium</taxon>
    </lineage>
</organism>
<comment type="caution">
    <text evidence="1">The sequence shown here is derived from an EMBL/GenBank/DDBJ whole genome shotgun (WGS) entry which is preliminary data.</text>
</comment>
<accession>H7FNL6</accession>
<dbReference type="EMBL" id="AHKF01000010">
    <property type="protein sequence ID" value="EIA10005.1"/>
    <property type="molecule type" value="Genomic_DNA"/>
</dbReference>
<dbReference type="Proteomes" id="UP000005566">
    <property type="component" value="Unassembled WGS sequence"/>
</dbReference>
<dbReference type="AlphaFoldDB" id="H7FNL6"/>
<evidence type="ECO:0000313" key="1">
    <source>
        <dbReference type="EMBL" id="EIA10005.1"/>
    </source>
</evidence>